<dbReference type="EMBL" id="BART01000547">
    <property type="protein sequence ID" value="GAG73436.1"/>
    <property type="molecule type" value="Genomic_DNA"/>
</dbReference>
<evidence type="ECO:0000256" key="1">
    <source>
        <dbReference type="SAM" id="Phobius"/>
    </source>
</evidence>
<dbReference type="InterPro" id="IPR025241">
    <property type="entry name" value="DUF4190"/>
</dbReference>
<feature type="domain" description="DUF4190" evidence="2">
    <location>
        <begin position="11"/>
        <end position="65"/>
    </location>
</feature>
<organism evidence="4">
    <name type="scientific">marine sediment metagenome</name>
    <dbReference type="NCBI Taxonomy" id="412755"/>
    <lineage>
        <taxon>unclassified sequences</taxon>
        <taxon>metagenomes</taxon>
        <taxon>ecological metagenomes</taxon>
    </lineage>
</organism>
<sequence length="97" mass="10575">MNNYKGPSGFSIVALVTGIVGMSIIPIIFGSIDLVNIKKGLESPRGKGFDIAGIVLGSLRILILISIVIFVLIWVFMGKAESGFIFGIPIHFFRFFK</sequence>
<evidence type="ECO:0000259" key="2">
    <source>
        <dbReference type="Pfam" id="PF13828"/>
    </source>
</evidence>
<feature type="transmembrane region" description="Helical" evidence="1">
    <location>
        <begin position="52"/>
        <end position="76"/>
    </location>
</feature>
<gene>
    <name evidence="3" type="ORF">S01H4_02499</name>
    <name evidence="4" type="ORF">S06H3_06563</name>
</gene>
<protein>
    <recommendedName>
        <fullName evidence="2">DUF4190 domain-containing protein</fullName>
    </recommendedName>
</protein>
<name>X1KTR1_9ZZZZ</name>
<keyword evidence="1" id="KW-1133">Transmembrane helix</keyword>
<keyword evidence="1" id="KW-0472">Membrane</keyword>
<comment type="caution">
    <text evidence="4">The sequence shown here is derived from an EMBL/GenBank/DDBJ whole genome shotgun (WGS) entry which is preliminary data.</text>
</comment>
<dbReference type="EMBL" id="BARV01002563">
    <property type="protein sequence ID" value="GAH93539.1"/>
    <property type="molecule type" value="Genomic_DNA"/>
</dbReference>
<evidence type="ECO:0000313" key="4">
    <source>
        <dbReference type="EMBL" id="GAH93539.1"/>
    </source>
</evidence>
<reference evidence="4" key="1">
    <citation type="journal article" date="2014" name="Front. Microbiol.">
        <title>High frequency of phylogenetically diverse reductive dehalogenase-homologous genes in deep subseafloor sedimentary metagenomes.</title>
        <authorList>
            <person name="Kawai M."/>
            <person name="Futagami T."/>
            <person name="Toyoda A."/>
            <person name="Takaki Y."/>
            <person name="Nishi S."/>
            <person name="Hori S."/>
            <person name="Arai W."/>
            <person name="Tsubouchi T."/>
            <person name="Morono Y."/>
            <person name="Uchiyama I."/>
            <person name="Ito T."/>
            <person name="Fujiyama A."/>
            <person name="Inagaki F."/>
            <person name="Takami H."/>
        </authorList>
    </citation>
    <scope>NUCLEOTIDE SEQUENCE</scope>
    <source>
        <strain evidence="4">Expedition CK06-06</strain>
    </source>
</reference>
<proteinExistence type="predicted"/>
<dbReference type="Pfam" id="PF13828">
    <property type="entry name" value="DUF4190"/>
    <property type="match status" value="1"/>
</dbReference>
<evidence type="ECO:0000313" key="3">
    <source>
        <dbReference type="EMBL" id="GAG73436.1"/>
    </source>
</evidence>
<dbReference type="AlphaFoldDB" id="X1KTR1"/>
<feature type="transmembrane region" description="Helical" evidence="1">
    <location>
        <begin position="12"/>
        <end position="32"/>
    </location>
</feature>
<accession>X1KTR1</accession>
<keyword evidence="1" id="KW-0812">Transmembrane</keyword>